<comment type="caution">
    <text evidence="2">The sequence shown here is derived from an EMBL/GenBank/DDBJ whole genome shotgun (WGS) entry which is preliminary data.</text>
</comment>
<feature type="region of interest" description="Disordered" evidence="1">
    <location>
        <begin position="192"/>
        <end position="215"/>
    </location>
</feature>
<feature type="region of interest" description="Disordered" evidence="1">
    <location>
        <begin position="1"/>
        <end position="152"/>
    </location>
</feature>
<feature type="compositionally biased region" description="Polar residues" evidence="1">
    <location>
        <begin position="110"/>
        <end position="120"/>
    </location>
</feature>
<dbReference type="EMBL" id="JAVHJO010000001">
    <property type="protein sequence ID" value="KAK6543302.1"/>
    <property type="molecule type" value="Genomic_DNA"/>
</dbReference>
<reference evidence="2 3" key="1">
    <citation type="submission" date="2019-10" db="EMBL/GenBank/DDBJ databases">
        <authorList>
            <person name="Palmer J.M."/>
        </authorList>
    </citation>
    <scope>NUCLEOTIDE SEQUENCE [LARGE SCALE GENOMIC DNA]</scope>
    <source>
        <strain evidence="2 3">TWF694</strain>
    </source>
</reference>
<accession>A0AAV9XMH0</accession>
<feature type="compositionally biased region" description="Basic and acidic residues" evidence="1">
    <location>
        <begin position="87"/>
        <end position="103"/>
    </location>
</feature>
<name>A0AAV9XMH0_9PEZI</name>
<feature type="compositionally biased region" description="Basic and acidic residues" evidence="1">
    <location>
        <begin position="11"/>
        <end position="26"/>
    </location>
</feature>
<sequence>MAKLLLSRSRSKSESRLGRKAKDAAKSSESLAMPHKFEDDHQPMPNPQNIPRNLENLAIESYTTTSAQRSFDIARPKTSGGSNAMPKAEERPKTSHSPKKDSALDEPNFSVLNRSYTWGRNESKGRPSPQRQTGSPMLHAFPPRATAVQKDPSPICEIGVALGSPTYKPKTLSDVRSSRMYESEDLHAISLPQHHVSLDTKGNDSDSGPVIDMKDSVSKGSWRRFFGKTLFHKKTPQKSLQSQDTLTSQTSITTVSTTVSSVQGTMESPDSSRSGSPTPEVKEPEFDETSTCKTPRLDVDIPKVEMERYSVMFDSLLNQQKPSIYARRKSGFHGSTATGQKIAENPEATPTLDLPKKKDSLPVGQIGLVNKSPLWLFPATPRTPKSPGRPRAMTTPTEIIAGSSAETPEAAIFRRGRPESDIVPSILMMLEDRADRSNSGTGKDPQTPFSIISEASELDSPYSPGEDENGSENKAPWVRKFSMYEPEWEMVTTTPLRPRTPSPTEMDQSANEGEAYVAKAAKISIARQISISQRQLLLPVITNPERFVSRSKSVKSQSSKGEAPLVITPVKMETQNPAPTSAVTSDHIAMAL</sequence>
<evidence type="ECO:0000256" key="1">
    <source>
        <dbReference type="SAM" id="MobiDB-lite"/>
    </source>
</evidence>
<keyword evidence="3" id="KW-1185">Reference proteome</keyword>
<feature type="region of interest" description="Disordered" evidence="1">
    <location>
        <begin position="233"/>
        <end position="293"/>
    </location>
</feature>
<feature type="region of interest" description="Disordered" evidence="1">
    <location>
        <begin position="457"/>
        <end position="477"/>
    </location>
</feature>
<feature type="compositionally biased region" description="Polar residues" evidence="1">
    <location>
        <begin position="264"/>
        <end position="277"/>
    </location>
</feature>
<feature type="compositionally biased region" description="Low complexity" evidence="1">
    <location>
        <begin position="239"/>
        <end position="263"/>
    </location>
</feature>
<evidence type="ECO:0000313" key="3">
    <source>
        <dbReference type="Proteomes" id="UP001365542"/>
    </source>
</evidence>
<evidence type="ECO:0000313" key="2">
    <source>
        <dbReference type="EMBL" id="KAK6543302.1"/>
    </source>
</evidence>
<gene>
    <name evidence="2" type="ORF">TWF694_000058</name>
</gene>
<dbReference type="Proteomes" id="UP001365542">
    <property type="component" value="Unassembled WGS sequence"/>
</dbReference>
<proteinExistence type="predicted"/>
<dbReference type="AlphaFoldDB" id="A0AAV9XMH0"/>
<organism evidence="2 3">
    <name type="scientific">Orbilia ellipsospora</name>
    <dbReference type="NCBI Taxonomy" id="2528407"/>
    <lineage>
        <taxon>Eukaryota</taxon>
        <taxon>Fungi</taxon>
        <taxon>Dikarya</taxon>
        <taxon>Ascomycota</taxon>
        <taxon>Pezizomycotina</taxon>
        <taxon>Orbiliomycetes</taxon>
        <taxon>Orbiliales</taxon>
        <taxon>Orbiliaceae</taxon>
        <taxon>Orbilia</taxon>
    </lineage>
</organism>
<protein>
    <submittedName>
        <fullName evidence="2">Uncharacterized protein</fullName>
    </submittedName>
</protein>